<gene>
    <name evidence="2" type="ORF">STAS_33920</name>
</gene>
<proteinExistence type="predicted"/>
<accession>A0A5A7RG74</accession>
<evidence type="ECO:0000256" key="1">
    <source>
        <dbReference type="SAM" id="MobiDB-lite"/>
    </source>
</evidence>
<dbReference type="Proteomes" id="UP000325081">
    <property type="component" value="Unassembled WGS sequence"/>
</dbReference>
<dbReference type="EMBL" id="BKCP01012614">
    <property type="protein sequence ID" value="GER56202.1"/>
    <property type="molecule type" value="Genomic_DNA"/>
</dbReference>
<evidence type="ECO:0000313" key="3">
    <source>
        <dbReference type="Proteomes" id="UP000325081"/>
    </source>
</evidence>
<feature type="region of interest" description="Disordered" evidence="1">
    <location>
        <begin position="24"/>
        <end position="60"/>
    </location>
</feature>
<reference evidence="3" key="1">
    <citation type="journal article" date="2019" name="Curr. Biol.">
        <title>Genome Sequence of Striga asiatica Provides Insight into the Evolution of Plant Parasitism.</title>
        <authorList>
            <person name="Yoshida S."/>
            <person name="Kim S."/>
            <person name="Wafula E.K."/>
            <person name="Tanskanen J."/>
            <person name="Kim Y.M."/>
            <person name="Honaas L."/>
            <person name="Yang Z."/>
            <person name="Spallek T."/>
            <person name="Conn C.E."/>
            <person name="Ichihashi Y."/>
            <person name="Cheong K."/>
            <person name="Cui S."/>
            <person name="Der J.P."/>
            <person name="Gundlach H."/>
            <person name="Jiao Y."/>
            <person name="Hori C."/>
            <person name="Ishida J.K."/>
            <person name="Kasahara H."/>
            <person name="Kiba T."/>
            <person name="Kim M.S."/>
            <person name="Koo N."/>
            <person name="Laohavisit A."/>
            <person name="Lee Y.H."/>
            <person name="Lumba S."/>
            <person name="McCourt P."/>
            <person name="Mortimer J.C."/>
            <person name="Mutuku J.M."/>
            <person name="Nomura T."/>
            <person name="Sasaki-Sekimoto Y."/>
            <person name="Seto Y."/>
            <person name="Wang Y."/>
            <person name="Wakatake T."/>
            <person name="Sakakibara H."/>
            <person name="Demura T."/>
            <person name="Yamaguchi S."/>
            <person name="Yoneyama K."/>
            <person name="Manabe R.I."/>
            <person name="Nelson D.C."/>
            <person name="Schulman A.H."/>
            <person name="Timko M.P."/>
            <person name="dePamphilis C.W."/>
            <person name="Choi D."/>
            <person name="Shirasu K."/>
        </authorList>
    </citation>
    <scope>NUCLEOTIDE SEQUENCE [LARGE SCALE GENOMIC DNA]</scope>
    <source>
        <strain evidence="3">cv. UVA1</strain>
    </source>
</reference>
<sequence>MLSEILDWLTSEAIDFDEKADAMCKHSTNLPPPAEAANGSGPKDGPPANSAKRNSAPNPRDCCKVWPKVWYLRTSASLTLLRANFIDSSKWAAFISETSSSISSSINSGFSLLLFSRSMS</sequence>
<dbReference type="AlphaFoldDB" id="A0A5A7RG74"/>
<organism evidence="2 3">
    <name type="scientific">Striga asiatica</name>
    <name type="common">Asiatic witchweed</name>
    <name type="synonym">Buchnera asiatica</name>
    <dbReference type="NCBI Taxonomy" id="4170"/>
    <lineage>
        <taxon>Eukaryota</taxon>
        <taxon>Viridiplantae</taxon>
        <taxon>Streptophyta</taxon>
        <taxon>Embryophyta</taxon>
        <taxon>Tracheophyta</taxon>
        <taxon>Spermatophyta</taxon>
        <taxon>Magnoliopsida</taxon>
        <taxon>eudicotyledons</taxon>
        <taxon>Gunneridae</taxon>
        <taxon>Pentapetalae</taxon>
        <taxon>asterids</taxon>
        <taxon>lamiids</taxon>
        <taxon>Lamiales</taxon>
        <taxon>Orobanchaceae</taxon>
        <taxon>Buchnereae</taxon>
        <taxon>Striga</taxon>
    </lineage>
</organism>
<protein>
    <submittedName>
        <fullName evidence="2">Tyrosine-protein phosphatase non-receptor type 2</fullName>
    </submittedName>
</protein>
<keyword evidence="3" id="KW-1185">Reference proteome</keyword>
<evidence type="ECO:0000313" key="2">
    <source>
        <dbReference type="EMBL" id="GER56202.1"/>
    </source>
</evidence>
<keyword evidence="2" id="KW-0675">Receptor</keyword>
<name>A0A5A7RG74_STRAF</name>
<comment type="caution">
    <text evidence="2">The sequence shown here is derived from an EMBL/GenBank/DDBJ whole genome shotgun (WGS) entry which is preliminary data.</text>
</comment>